<dbReference type="GO" id="GO:0005886">
    <property type="term" value="C:plasma membrane"/>
    <property type="evidence" value="ECO:0007669"/>
    <property type="project" value="UniProtKB-SubCell"/>
</dbReference>
<keyword evidence="7" id="KW-0406">Ion transport</keyword>
<keyword evidence="8 11" id="KW-0472">Membrane</keyword>
<feature type="transmembrane region" description="Helical" evidence="11">
    <location>
        <begin position="103"/>
        <end position="126"/>
    </location>
</feature>
<evidence type="ECO:0000256" key="6">
    <source>
        <dbReference type="ARBA" id="ARBA00023053"/>
    </source>
</evidence>
<dbReference type="GO" id="GO:0015386">
    <property type="term" value="F:potassium:proton antiporter activity"/>
    <property type="evidence" value="ECO:0007669"/>
    <property type="project" value="TreeGrafter"/>
</dbReference>
<feature type="transmembrane region" description="Helical" evidence="11">
    <location>
        <begin position="23"/>
        <end position="50"/>
    </location>
</feature>
<evidence type="ECO:0000256" key="7">
    <source>
        <dbReference type="ARBA" id="ARBA00023065"/>
    </source>
</evidence>
<gene>
    <name evidence="13" type="ORF">HMPREF0765_1628</name>
</gene>
<evidence type="ECO:0000256" key="4">
    <source>
        <dbReference type="ARBA" id="ARBA00022692"/>
    </source>
</evidence>
<dbReference type="GO" id="GO:0098719">
    <property type="term" value="P:sodium ion import across plasma membrane"/>
    <property type="evidence" value="ECO:0007669"/>
    <property type="project" value="TreeGrafter"/>
</dbReference>
<evidence type="ECO:0000313" key="13">
    <source>
        <dbReference type="EMBL" id="EEI92777.1"/>
    </source>
</evidence>
<evidence type="ECO:0000256" key="3">
    <source>
        <dbReference type="ARBA" id="ARBA00022475"/>
    </source>
</evidence>
<dbReference type="GO" id="GO:0051453">
    <property type="term" value="P:regulation of intracellular pH"/>
    <property type="evidence" value="ECO:0007669"/>
    <property type="project" value="TreeGrafter"/>
</dbReference>
<keyword evidence="9" id="KW-0739">Sodium transport</keyword>
<organism evidence="13 14">
    <name type="scientific">Sphingobacterium spiritivorum ATCC 33300</name>
    <dbReference type="NCBI Taxonomy" id="525372"/>
    <lineage>
        <taxon>Bacteria</taxon>
        <taxon>Pseudomonadati</taxon>
        <taxon>Bacteroidota</taxon>
        <taxon>Sphingobacteriia</taxon>
        <taxon>Sphingobacteriales</taxon>
        <taxon>Sphingobacteriaceae</taxon>
        <taxon>Sphingobacterium</taxon>
    </lineage>
</organism>
<protein>
    <recommendedName>
        <fullName evidence="12">Cation/H+ exchanger transmembrane domain-containing protein</fullName>
    </recommendedName>
</protein>
<keyword evidence="3" id="KW-1003">Cell membrane</keyword>
<dbReference type="PANTHER" id="PTHR10110">
    <property type="entry name" value="SODIUM/HYDROGEN EXCHANGER"/>
    <property type="match status" value="1"/>
</dbReference>
<dbReference type="AlphaFoldDB" id="C2FWC2"/>
<feature type="domain" description="Cation/H+ exchanger transmembrane" evidence="12">
    <location>
        <begin position="2"/>
        <end position="127"/>
    </location>
</feature>
<comment type="caution">
    <text evidence="13">The sequence shown here is derived from an EMBL/GenBank/DDBJ whole genome shotgun (WGS) entry which is preliminary data.</text>
</comment>
<evidence type="ECO:0000256" key="9">
    <source>
        <dbReference type="ARBA" id="ARBA00023201"/>
    </source>
</evidence>
<dbReference type="Pfam" id="PF00999">
    <property type="entry name" value="Na_H_Exchanger"/>
    <property type="match status" value="1"/>
</dbReference>
<dbReference type="HOGENOM" id="CLU_099044_0_0_10"/>
<keyword evidence="10" id="KW-0175">Coiled coil</keyword>
<keyword evidence="5 11" id="KW-1133">Transmembrane helix</keyword>
<dbReference type="Proteomes" id="UP000006241">
    <property type="component" value="Unassembled WGS sequence"/>
</dbReference>
<evidence type="ECO:0000256" key="2">
    <source>
        <dbReference type="ARBA" id="ARBA00022448"/>
    </source>
</evidence>
<accession>C2FWC2</accession>
<dbReference type="RefSeq" id="WP_003007777.1">
    <property type="nucleotide sequence ID" value="NZ_GG668631.1"/>
</dbReference>
<evidence type="ECO:0000256" key="1">
    <source>
        <dbReference type="ARBA" id="ARBA00004651"/>
    </source>
</evidence>
<comment type="subcellular location">
    <subcellularLocation>
        <location evidence="1">Cell membrane</location>
        <topology evidence="1">Multi-pass membrane protein</topology>
    </subcellularLocation>
</comment>
<evidence type="ECO:0000313" key="14">
    <source>
        <dbReference type="Proteomes" id="UP000006241"/>
    </source>
</evidence>
<dbReference type="PANTHER" id="PTHR10110:SF86">
    <property type="entry name" value="SODIUM_HYDROGEN EXCHANGER 7"/>
    <property type="match status" value="1"/>
</dbReference>
<name>C2FWC2_SPHSI</name>
<sequence>MLIGLDLPEITANLNDVSIGTAIGYGVLITAVLIVVRILSAYGAVVFTLIARNFITVADRRSPGVKGPFILGWAGMRGVVSLAAALSIPVYYNDVLLPQRNLILFITFVVILLTLVLQGLTLPYLIRKMNLVDQDNHLPEGEAYLQLYKRLAEQSLVHLKENYAEELRQQQVLQQLARKWEDSHQLLENEIMATECRVVYVSMLNKQREWLRDWNKDYTIDEEVIRKHLHRLDLEEEKMKFLATE</sequence>
<evidence type="ECO:0000259" key="12">
    <source>
        <dbReference type="Pfam" id="PF00999"/>
    </source>
</evidence>
<dbReference type="InterPro" id="IPR018422">
    <property type="entry name" value="Cation/H_exchanger_CPA1"/>
</dbReference>
<keyword evidence="4 11" id="KW-0812">Transmembrane</keyword>
<dbReference type="GO" id="GO:0015385">
    <property type="term" value="F:sodium:proton antiporter activity"/>
    <property type="evidence" value="ECO:0007669"/>
    <property type="project" value="InterPro"/>
</dbReference>
<evidence type="ECO:0000256" key="8">
    <source>
        <dbReference type="ARBA" id="ARBA00023136"/>
    </source>
</evidence>
<reference evidence="13 14" key="1">
    <citation type="submission" date="2009-01" db="EMBL/GenBank/DDBJ databases">
        <authorList>
            <person name="Qin X."/>
            <person name="Bachman B."/>
            <person name="Battles P."/>
            <person name="Bell A."/>
            <person name="Bess C."/>
            <person name="Bickham C."/>
            <person name="Chaboub L."/>
            <person name="Chen D."/>
            <person name="Coyle M."/>
            <person name="Deiros D.R."/>
            <person name="Dinh H."/>
            <person name="Forbes L."/>
            <person name="Fowler G."/>
            <person name="Francisco L."/>
            <person name="Fu Q."/>
            <person name="Gubbala S."/>
            <person name="Hale W."/>
            <person name="Han Y."/>
            <person name="Hemphill L."/>
            <person name="Highlander S.K."/>
            <person name="Hirani K."/>
            <person name="Hogues M."/>
            <person name="Jackson L."/>
            <person name="Jakkamsetti A."/>
            <person name="Javaid M."/>
            <person name="Jiang H."/>
            <person name="Korchina V."/>
            <person name="Kovar C."/>
            <person name="Lara F."/>
            <person name="Lee S."/>
            <person name="Mata R."/>
            <person name="Mathew T."/>
            <person name="Moen C."/>
            <person name="Morales K."/>
            <person name="Munidasa M."/>
            <person name="Nazareth L."/>
            <person name="Ngo R."/>
            <person name="Nguyen L."/>
            <person name="Okwuonu G."/>
            <person name="Ongeri F."/>
            <person name="Patil S."/>
            <person name="Petrosino J."/>
            <person name="Pham C."/>
            <person name="Pham P."/>
            <person name="Pu L.-L."/>
            <person name="Puazo M."/>
            <person name="Raj R."/>
            <person name="Reid J."/>
            <person name="Rouhana J."/>
            <person name="Saada N."/>
            <person name="Shang Y."/>
            <person name="Simmons D."/>
            <person name="Thornton R."/>
            <person name="Warren J."/>
            <person name="Weissenberger G."/>
            <person name="Zhang J."/>
            <person name="Zhang L."/>
            <person name="Zhou C."/>
            <person name="Zhu D."/>
            <person name="Muzny D."/>
            <person name="Worley K."/>
            <person name="Gibbs R."/>
        </authorList>
    </citation>
    <scope>NUCLEOTIDE SEQUENCE [LARGE SCALE GENOMIC DNA]</scope>
    <source>
        <strain evidence="13 14">ATCC 33300</strain>
    </source>
</reference>
<evidence type="ECO:0000256" key="11">
    <source>
        <dbReference type="SAM" id="Phobius"/>
    </source>
</evidence>
<evidence type="ECO:0000256" key="10">
    <source>
        <dbReference type="SAM" id="Coils"/>
    </source>
</evidence>
<keyword evidence="2" id="KW-0813">Transport</keyword>
<keyword evidence="6" id="KW-0915">Sodium</keyword>
<dbReference type="EMBL" id="ACHB01000037">
    <property type="protein sequence ID" value="EEI92777.1"/>
    <property type="molecule type" value="Genomic_DNA"/>
</dbReference>
<proteinExistence type="predicted"/>
<feature type="transmembrane region" description="Helical" evidence="11">
    <location>
        <begin position="70"/>
        <end position="91"/>
    </location>
</feature>
<dbReference type="InterPro" id="IPR006153">
    <property type="entry name" value="Cation/H_exchanger_TM"/>
</dbReference>
<evidence type="ECO:0000256" key="5">
    <source>
        <dbReference type="ARBA" id="ARBA00022989"/>
    </source>
</evidence>
<feature type="coiled-coil region" evidence="10">
    <location>
        <begin position="149"/>
        <end position="197"/>
    </location>
</feature>